<name>A0ACB7PBU9_9PEZI</name>
<reference evidence="1 2" key="1">
    <citation type="journal article" date="2021" name="Nat. Commun.">
        <title>Genetic determinants of endophytism in the Arabidopsis root mycobiome.</title>
        <authorList>
            <person name="Mesny F."/>
            <person name="Miyauchi S."/>
            <person name="Thiergart T."/>
            <person name="Pickel B."/>
            <person name="Atanasova L."/>
            <person name="Karlsson M."/>
            <person name="Huettel B."/>
            <person name="Barry K.W."/>
            <person name="Haridas S."/>
            <person name="Chen C."/>
            <person name="Bauer D."/>
            <person name="Andreopoulos W."/>
            <person name="Pangilinan J."/>
            <person name="LaButti K."/>
            <person name="Riley R."/>
            <person name="Lipzen A."/>
            <person name="Clum A."/>
            <person name="Drula E."/>
            <person name="Henrissat B."/>
            <person name="Kohler A."/>
            <person name="Grigoriev I.V."/>
            <person name="Martin F.M."/>
            <person name="Hacquard S."/>
        </authorList>
    </citation>
    <scope>NUCLEOTIDE SEQUENCE [LARGE SCALE GENOMIC DNA]</scope>
    <source>
        <strain evidence="1 2">MPI-SDFR-AT-0079</strain>
    </source>
</reference>
<accession>A0ACB7PBU9</accession>
<dbReference type="Proteomes" id="UP000724584">
    <property type="component" value="Unassembled WGS sequence"/>
</dbReference>
<proteinExistence type="predicted"/>
<keyword evidence="2" id="KW-1185">Reference proteome</keyword>
<evidence type="ECO:0000313" key="1">
    <source>
        <dbReference type="EMBL" id="KAH6635774.1"/>
    </source>
</evidence>
<organism evidence="1 2">
    <name type="scientific">Chaetomium tenue</name>
    <dbReference type="NCBI Taxonomy" id="1854479"/>
    <lineage>
        <taxon>Eukaryota</taxon>
        <taxon>Fungi</taxon>
        <taxon>Dikarya</taxon>
        <taxon>Ascomycota</taxon>
        <taxon>Pezizomycotina</taxon>
        <taxon>Sordariomycetes</taxon>
        <taxon>Sordariomycetidae</taxon>
        <taxon>Sordariales</taxon>
        <taxon>Chaetomiaceae</taxon>
        <taxon>Chaetomium</taxon>
    </lineage>
</organism>
<evidence type="ECO:0000313" key="2">
    <source>
        <dbReference type="Proteomes" id="UP000724584"/>
    </source>
</evidence>
<gene>
    <name evidence="1" type="ORF">F5144DRAFT_156226</name>
</gene>
<dbReference type="EMBL" id="JAGIZQ010000003">
    <property type="protein sequence ID" value="KAH6635774.1"/>
    <property type="molecule type" value="Genomic_DNA"/>
</dbReference>
<sequence length="214" mass="22496">MTMPQTRASNAASASLNAPTMPNKPESLKETKGHGKRPAKPKALPPNKKQRLAAMAGQLDTPLAGAARPPNTSVPSTAGSKDIITEGSTSQPDAAAPDAATASQANGSNPAALGEREYKEPGRGEDPSQTAARIRLNAWNDGLLRGFLDVENLDGIDIGFTTLSQRIFSFAKSMAKAVDWGSLDVETQQMLKSWAPKAKGYLETPQGARGKQSS</sequence>
<comment type="caution">
    <text evidence="1">The sequence shown here is derived from an EMBL/GenBank/DDBJ whole genome shotgun (WGS) entry which is preliminary data.</text>
</comment>
<protein>
    <submittedName>
        <fullName evidence="1">Uncharacterized protein</fullName>
    </submittedName>
</protein>